<reference evidence="2 3" key="3">
    <citation type="submission" date="2015-03" db="EMBL/GenBank/DDBJ databases">
        <authorList>
            <consortium name="Pathogen Informatics"/>
            <person name="Murphy D."/>
        </authorList>
    </citation>
    <scope>NUCLEOTIDE SEQUENCE [LARGE SCALE GENOMIC DNA]</scope>
    <source>
        <strain evidence="2">Type strain: CIP110230</strain>
        <strain evidence="3">type strain: CIP110230</strain>
    </source>
</reference>
<accession>A0A0T9Q9L8</accession>
<name>A0A0T9Q9L8_9GAMM</name>
<reference evidence="4" key="2">
    <citation type="submission" date="2015-03" db="EMBL/GenBank/DDBJ databases">
        <authorList>
            <consortium name="Pathogen Informatics"/>
        </authorList>
    </citation>
    <scope>NUCLEOTIDE SEQUENCE [LARGE SCALE GENOMIC DNA]</scope>
    <source>
        <strain evidence="4">A125KOH2</strain>
    </source>
</reference>
<dbReference type="STRING" id="1288385.ERS137968_00342"/>
<keyword evidence="3" id="KW-1185">Reference proteome</keyword>
<gene>
    <name evidence="1" type="ORF">ERS008529_02827</name>
    <name evidence="2" type="ORF">ERS137968_00342</name>
</gene>
<dbReference type="EMBL" id="CWJL01000001">
    <property type="protein sequence ID" value="CRY63658.1"/>
    <property type="molecule type" value="Genomic_DNA"/>
</dbReference>
<reference evidence="1" key="1">
    <citation type="submission" date="2015-03" db="EMBL/GenBank/DDBJ databases">
        <authorList>
            <person name="Murphy D."/>
        </authorList>
    </citation>
    <scope>NUCLEOTIDE SEQUENCE [LARGE SCALE GENOMIC DNA]</scope>
    <source>
        <strain evidence="1">A125KOH2</strain>
    </source>
</reference>
<sequence>MSFISAFKGVLYVITTGIDQRNYFHTLLAPSQEDIIAFLLSPGWGKTTRFMCCLGKWLSVYLIKFFSFYLD</sequence>
<proteinExistence type="predicted"/>
<protein>
    <submittedName>
        <fullName evidence="1">Uncharacterized protein</fullName>
    </submittedName>
</protein>
<evidence type="ECO:0000313" key="1">
    <source>
        <dbReference type="EMBL" id="CNI01983.1"/>
    </source>
</evidence>
<organism evidence="1 4">
    <name type="scientific">Yersinia pekkanenii</name>
    <dbReference type="NCBI Taxonomy" id="1288385"/>
    <lineage>
        <taxon>Bacteria</taxon>
        <taxon>Pseudomonadati</taxon>
        <taxon>Pseudomonadota</taxon>
        <taxon>Gammaproteobacteria</taxon>
        <taxon>Enterobacterales</taxon>
        <taxon>Yersiniaceae</taxon>
        <taxon>Yersinia</taxon>
    </lineage>
</organism>
<dbReference type="Proteomes" id="UP000044625">
    <property type="component" value="Unassembled WGS sequence"/>
</dbReference>
<evidence type="ECO:0000313" key="4">
    <source>
        <dbReference type="Proteomes" id="UP000045840"/>
    </source>
</evidence>
<evidence type="ECO:0000313" key="2">
    <source>
        <dbReference type="EMBL" id="CRY63658.1"/>
    </source>
</evidence>
<dbReference type="EMBL" id="CQAZ01000024">
    <property type="protein sequence ID" value="CNI01983.1"/>
    <property type="molecule type" value="Genomic_DNA"/>
</dbReference>
<dbReference type="Proteomes" id="UP000045840">
    <property type="component" value="Unassembled WGS sequence"/>
</dbReference>
<evidence type="ECO:0000313" key="3">
    <source>
        <dbReference type="Proteomes" id="UP000044625"/>
    </source>
</evidence>
<dbReference type="AlphaFoldDB" id="A0A0T9Q9L8"/>